<accession>A0A7I8VEJ1</accession>
<feature type="region of interest" description="Disordered" evidence="1">
    <location>
        <begin position="104"/>
        <end position="147"/>
    </location>
</feature>
<dbReference type="OrthoDB" id="2109241at2759"/>
<dbReference type="PANTHER" id="PTHR33887">
    <property type="entry name" value="PB1 DOMAIN-CONTAINING PROTEIN"/>
    <property type="match status" value="1"/>
</dbReference>
<proteinExistence type="predicted"/>
<organism evidence="2 3">
    <name type="scientific">Dimorphilus gyrociliatus</name>
    <dbReference type="NCBI Taxonomy" id="2664684"/>
    <lineage>
        <taxon>Eukaryota</taxon>
        <taxon>Metazoa</taxon>
        <taxon>Spiralia</taxon>
        <taxon>Lophotrochozoa</taxon>
        <taxon>Annelida</taxon>
        <taxon>Polychaeta</taxon>
        <taxon>Polychaeta incertae sedis</taxon>
        <taxon>Dinophilidae</taxon>
        <taxon>Dimorphilus</taxon>
    </lineage>
</organism>
<comment type="caution">
    <text evidence="2">The sequence shown here is derived from an EMBL/GenBank/DDBJ whole genome shotgun (WGS) entry which is preliminary data.</text>
</comment>
<dbReference type="EMBL" id="CAJFCJ010000004">
    <property type="protein sequence ID" value="CAD5113802.1"/>
    <property type="molecule type" value="Genomic_DNA"/>
</dbReference>
<dbReference type="Pfam" id="PF15874">
    <property type="entry name" value="Il2rg"/>
    <property type="match status" value="1"/>
</dbReference>
<evidence type="ECO:0000313" key="3">
    <source>
        <dbReference type="Proteomes" id="UP000549394"/>
    </source>
</evidence>
<reference evidence="2 3" key="1">
    <citation type="submission" date="2020-08" db="EMBL/GenBank/DDBJ databases">
        <authorList>
            <person name="Hejnol A."/>
        </authorList>
    </citation>
    <scope>NUCLEOTIDE SEQUENCE [LARGE SCALE GENOMIC DNA]</scope>
</reference>
<evidence type="ECO:0000313" key="2">
    <source>
        <dbReference type="EMBL" id="CAD5113802.1"/>
    </source>
</evidence>
<gene>
    <name evidence="2" type="ORF">DGYR_LOCUS2736</name>
</gene>
<dbReference type="PANTHER" id="PTHR33887:SF5">
    <property type="entry name" value="PB1 DOMAIN-CONTAINING PROTEIN"/>
    <property type="match status" value="1"/>
</dbReference>
<dbReference type="Proteomes" id="UP000549394">
    <property type="component" value="Unassembled WGS sequence"/>
</dbReference>
<keyword evidence="3" id="KW-1185">Reference proteome</keyword>
<feature type="compositionally biased region" description="Polar residues" evidence="1">
    <location>
        <begin position="137"/>
        <end position="147"/>
    </location>
</feature>
<name>A0A7I8VEJ1_9ANNE</name>
<dbReference type="InterPro" id="IPR039471">
    <property type="entry name" value="CXorf65-like"/>
</dbReference>
<sequence>MFILIKYGANETLLCNPTCAVVNLLNSIKRRSGHADLTIDVADETGLVKELDAHKYDYAYKHLGTEGTYVLMEKQMVFVDEHPQCAYVPLLDEPTKIFPSFNVRVPNMEKKKKKPTTKSPSPAGMKGIRSKKGLTTGGTSRAPSRKR</sequence>
<evidence type="ECO:0000256" key="1">
    <source>
        <dbReference type="SAM" id="MobiDB-lite"/>
    </source>
</evidence>
<dbReference type="AlphaFoldDB" id="A0A7I8VEJ1"/>
<protein>
    <submittedName>
        <fullName evidence="2">DgyrCDS2967</fullName>
    </submittedName>
</protein>